<reference evidence="2 3" key="1">
    <citation type="journal article" date="2016" name="Front. Microbiol.">
        <title>Comprehensive Phylogenetic Analysis of Bovine Non-aureus Staphylococci Species Based on Whole-Genome Sequencing.</title>
        <authorList>
            <person name="Naushad S."/>
            <person name="Barkema H.W."/>
            <person name="Luby C."/>
            <person name="Condas L.A."/>
            <person name="Nobrega D.B."/>
            <person name="Carson D.A."/>
            <person name="De Buck J."/>
        </authorList>
    </citation>
    <scope>NUCLEOTIDE SEQUENCE [LARGE SCALE GENOMIC DNA]</scope>
    <source>
        <strain evidence="2 3">SNUC 4781</strain>
    </source>
</reference>
<dbReference type="RefSeq" id="WP_119484634.1">
    <property type="nucleotide sequence ID" value="NZ_QYJN01000002.1"/>
</dbReference>
<evidence type="ECO:0000313" key="2">
    <source>
        <dbReference type="EMBL" id="RIP35858.1"/>
    </source>
</evidence>
<feature type="transmembrane region" description="Helical" evidence="1">
    <location>
        <begin position="6"/>
        <end position="27"/>
    </location>
</feature>
<protein>
    <recommendedName>
        <fullName evidence="4">DUF4889 domain-containing protein</fullName>
    </recommendedName>
</protein>
<name>A0A3A0VPJ1_STAGA</name>
<dbReference type="Proteomes" id="UP000265541">
    <property type="component" value="Unassembled WGS sequence"/>
</dbReference>
<gene>
    <name evidence="2" type="ORF">BUZ14_04180</name>
</gene>
<dbReference type="OrthoDB" id="2409232at2"/>
<sequence length="104" mass="12115">MKKWTLIILSGFVLILIGYITSIYITFSREEIYYGKVNKSKSQTVLYSKNARYITSLNKLSEWQKAKEGDILKVQYTDQKGVICYIHTVNDNKVPKDIMSKLKQ</sequence>
<evidence type="ECO:0000256" key="1">
    <source>
        <dbReference type="SAM" id="Phobius"/>
    </source>
</evidence>
<comment type="caution">
    <text evidence="2">The sequence shown here is derived from an EMBL/GenBank/DDBJ whole genome shotgun (WGS) entry which is preliminary data.</text>
</comment>
<keyword evidence="1" id="KW-0472">Membrane</keyword>
<proteinExistence type="predicted"/>
<keyword evidence="1" id="KW-0812">Transmembrane</keyword>
<accession>A0A3A0VPJ1</accession>
<dbReference type="EMBL" id="QYJN01000002">
    <property type="protein sequence ID" value="RIP35858.1"/>
    <property type="molecule type" value="Genomic_DNA"/>
</dbReference>
<keyword evidence="1" id="KW-1133">Transmembrane helix</keyword>
<dbReference type="AlphaFoldDB" id="A0A3A0VPJ1"/>
<organism evidence="2 3">
    <name type="scientific">Staphylococcus gallinarum</name>
    <dbReference type="NCBI Taxonomy" id="1293"/>
    <lineage>
        <taxon>Bacteria</taxon>
        <taxon>Bacillati</taxon>
        <taxon>Bacillota</taxon>
        <taxon>Bacilli</taxon>
        <taxon>Bacillales</taxon>
        <taxon>Staphylococcaceae</taxon>
        <taxon>Staphylococcus</taxon>
    </lineage>
</organism>
<evidence type="ECO:0008006" key="4">
    <source>
        <dbReference type="Google" id="ProtNLM"/>
    </source>
</evidence>
<evidence type="ECO:0000313" key="3">
    <source>
        <dbReference type="Proteomes" id="UP000265541"/>
    </source>
</evidence>